<accession>A0A5E8B589</accession>
<evidence type="ECO:0000256" key="7">
    <source>
        <dbReference type="ARBA" id="ARBA00022927"/>
    </source>
</evidence>
<dbReference type="Proteomes" id="UP000398389">
    <property type="component" value="Unassembled WGS sequence"/>
</dbReference>
<feature type="chain" id="PRO_5022869610" description="ER lumen protein-retaining receptor" evidence="12">
    <location>
        <begin position="26"/>
        <end position="216"/>
    </location>
</feature>
<sequence>MNIFRFLADMSHVLSILLLLQKIRSSNSVAGISFKTQALYALVFVTRYLDVFIYFVSIYNTAMKILFLGTSFYTLHVMYKKRDSGTIAANTIDTFRVEFLLIGSLALALIFPSERIYSVTNILWTFSLWLESVAILPQLFMLQRTGQAESLTVHYIFALGLYRGFYVLNWIYRYYFDNWFSLTSFVTGIIQTALYSDFFWVYYQKVLKGKKFELPQ</sequence>
<keyword evidence="10 11" id="KW-0675">Receptor</keyword>
<dbReference type="RefSeq" id="XP_031851846.1">
    <property type="nucleotide sequence ID" value="XM_031995955.1"/>
</dbReference>
<evidence type="ECO:0000256" key="9">
    <source>
        <dbReference type="ARBA" id="ARBA00023136"/>
    </source>
</evidence>
<dbReference type="GO" id="GO:0016192">
    <property type="term" value="P:vesicle-mediated transport"/>
    <property type="evidence" value="ECO:0007669"/>
    <property type="project" value="UniProtKB-KW"/>
</dbReference>
<keyword evidence="4 11" id="KW-0812">Transmembrane</keyword>
<dbReference type="AlphaFoldDB" id="A0A5E8B589"/>
<feature type="transmembrane region" description="Helical" evidence="11">
    <location>
        <begin position="178"/>
        <end position="203"/>
    </location>
</feature>
<gene>
    <name evidence="13" type="ORF">SAPINGB_P001232</name>
</gene>
<organism evidence="13 14">
    <name type="scientific">Magnusiomyces paraingens</name>
    <dbReference type="NCBI Taxonomy" id="2606893"/>
    <lineage>
        <taxon>Eukaryota</taxon>
        <taxon>Fungi</taxon>
        <taxon>Dikarya</taxon>
        <taxon>Ascomycota</taxon>
        <taxon>Saccharomycotina</taxon>
        <taxon>Dipodascomycetes</taxon>
        <taxon>Dipodascales</taxon>
        <taxon>Dipodascaceae</taxon>
        <taxon>Magnusiomyces</taxon>
    </lineage>
</organism>
<evidence type="ECO:0000256" key="1">
    <source>
        <dbReference type="ARBA" id="ARBA00004477"/>
    </source>
</evidence>
<feature type="transmembrane region" description="Helical" evidence="11">
    <location>
        <begin position="153"/>
        <end position="172"/>
    </location>
</feature>
<dbReference type="GO" id="GO:0006621">
    <property type="term" value="P:protein retention in ER lumen"/>
    <property type="evidence" value="ECO:0007669"/>
    <property type="project" value="InterPro"/>
</dbReference>
<keyword evidence="6" id="KW-0931">ER-Golgi transport</keyword>
<keyword evidence="3 11" id="KW-0813">Transport</keyword>
<keyword evidence="12" id="KW-0732">Signal</keyword>
<dbReference type="PROSITE" id="PS00951">
    <property type="entry name" value="ER_LUMEN_RECEPTOR_1"/>
    <property type="match status" value="1"/>
</dbReference>
<keyword evidence="14" id="KW-1185">Reference proteome</keyword>
<evidence type="ECO:0000256" key="11">
    <source>
        <dbReference type="RuleBase" id="RU000634"/>
    </source>
</evidence>
<evidence type="ECO:0000256" key="3">
    <source>
        <dbReference type="ARBA" id="ARBA00022448"/>
    </source>
</evidence>
<comment type="caution">
    <text evidence="11">Lacks conserved residue(s) required for the propagation of feature annotation.</text>
</comment>
<evidence type="ECO:0000256" key="8">
    <source>
        <dbReference type="ARBA" id="ARBA00022989"/>
    </source>
</evidence>
<feature type="signal peptide" evidence="12">
    <location>
        <begin position="1"/>
        <end position="25"/>
    </location>
</feature>
<proteinExistence type="inferred from homology"/>
<reference evidence="13 14" key="1">
    <citation type="submission" date="2019-09" db="EMBL/GenBank/DDBJ databases">
        <authorList>
            <person name="Brejova B."/>
        </authorList>
    </citation>
    <scope>NUCLEOTIDE SEQUENCE [LARGE SCALE GENOMIC DNA]</scope>
</reference>
<dbReference type="PROSITE" id="PS00952">
    <property type="entry name" value="ER_LUMEN_RECEPTOR_2"/>
    <property type="match status" value="1"/>
</dbReference>
<evidence type="ECO:0000256" key="6">
    <source>
        <dbReference type="ARBA" id="ARBA00022892"/>
    </source>
</evidence>
<comment type="subcellular location">
    <subcellularLocation>
        <location evidence="1 11">Endoplasmic reticulum membrane</location>
        <topology evidence="1 11">Multi-pass membrane protein</topology>
    </subcellularLocation>
</comment>
<feature type="transmembrane region" description="Helical" evidence="11">
    <location>
        <begin position="122"/>
        <end position="141"/>
    </location>
</feature>
<dbReference type="EMBL" id="CABVLU010000001">
    <property type="protein sequence ID" value="VVT46476.1"/>
    <property type="molecule type" value="Genomic_DNA"/>
</dbReference>
<protein>
    <recommendedName>
        <fullName evidence="11">ER lumen protein-retaining receptor</fullName>
    </recommendedName>
</protein>
<evidence type="ECO:0000313" key="14">
    <source>
        <dbReference type="Proteomes" id="UP000398389"/>
    </source>
</evidence>
<evidence type="ECO:0000256" key="2">
    <source>
        <dbReference type="ARBA" id="ARBA00010120"/>
    </source>
</evidence>
<dbReference type="Pfam" id="PF00810">
    <property type="entry name" value="ER_lumen_recept"/>
    <property type="match status" value="1"/>
</dbReference>
<dbReference type="PRINTS" id="PR00660">
    <property type="entry name" value="ERLUMENR"/>
</dbReference>
<evidence type="ECO:0000313" key="13">
    <source>
        <dbReference type="EMBL" id="VVT46476.1"/>
    </source>
</evidence>
<name>A0A5E8B589_9ASCO</name>
<keyword evidence="5 11" id="KW-0256">Endoplasmic reticulum</keyword>
<dbReference type="OrthoDB" id="7694678at2759"/>
<comment type="similarity">
    <text evidence="2 11">Belongs to the ERD2 family.</text>
</comment>
<dbReference type="GeneID" id="43580055"/>
<keyword evidence="9 11" id="KW-0472">Membrane</keyword>
<keyword evidence="8 11" id="KW-1133">Transmembrane helix</keyword>
<dbReference type="GO" id="GO:0015031">
    <property type="term" value="P:protein transport"/>
    <property type="evidence" value="ECO:0007669"/>
    <property type="project" value="UniProtKB-KW"/>
</dbReference>
<dbReference type="InterPro" id="IPR000133">
    <property type="entry name" value="ER_ret_rcpt"/>
</dbReference>
<dbReference type="PANTHER" id="PTHR10585">
    <property type="entry name" value="ER LUMEN PROTEIN RETAINING RECEPTOR"/>
    <property type="match status" value="1"/>
</dbReference>
<evidence type="ECO:0000256" key="4">
    <source>
        <dbReference type="ARBA" id="ARBA00022692"/>
    </source>
</evidence>
<evidence type="ECO:0000256" key="5">
    <source>
        <dbReference type="ARBA" id="ARBA00022824"/>
    </source>
</evidence>
<feature type="transmembrane region" description="Helical" evidence="11">
    <location>
        <begin position="52"/>
        <end position="75"/>
    </location>
</feature>
<keyword evidence="7 11" id="KW-0653">Protein transport</keyword>
<dbReference type="GO" id="GO:0005789">
    <property type="term" value="C:endoplasmic reticulum membrane"/>
    <property type="evidence" value="ECO:0007669"/>
    <property type="project" value="UniProtKB-SubCell"/>
</dbReference>
<feature type="transmembrane region" description="Helical" evidence="11">
    <location>
        <begin position="87"/>
        <end position="110"/>
    </location>
</feature>
<evidence type="ECO:0000256" key="12">
    <source>
        <dbReference type="SAM" id="SignalP"/>
    </source>
</evidence>
<evidence type="ECO:0000256" key="10">
    <source>
        <dbReference type="ARBA" id="ARBA00023170"/>
    </source>
</evidence>
<dbReference type="GO" id="GO:0046923">
    <property type="term" value="F:ER retention sequence binding"/>
    <property type="evidence" value="ECO:0007669"/>
    <property type="project" value="InterPro"/>
</dbReference>